<accession>A0A023D2A2</accession>
<sequence>MTTMTYDPAGERARVIGAHADGRVAIPTGEAQHVWRIAGTALLATRVIQGFVYWGGGSRRFIYAPSKLDAWGGHNWMANKFQTAMPGALFGTEHLISFLLHHFWLLYACVIMFSAAELIAGAALMAGLFTRLAALVSMVFSVVLMAMFGWQGATCIDEWTMAACNLAMGATLLLGGSSAWSLDNVLLRRRPSLAGRGWFRWGCGALPLPLGDLRLRNLTLALFAFVVIFDVGTYSYYRGSVVTPFHSGPVSPTRHHVTLTDGVVLPDGSVRVHAYLDAGTPEAPLHVVSAAVLAADGHVVEQWDAKALSALPKTSFANDYAYNTFAAGPYGIRAPMGAKATLTLPAPGSGAPGSGAVGSGAVGGDSIRLTDVDGRSFTTKLVGVAG</sequence>
<name>A0A023D2A2_ACIMT</name>
<evidence type="ECO:0000259" key="2">
    <source>
        <dbReference type="Pfam" id="PF04173"/>
    </source>
</evidence>
<dbReference type="EMBL" id="BAND01000015">
    <property type="protein sequence ID" value="GAJ28184.1"/>
    <property type="molecule type" value="Genomic_DNA"/>
</dbReference>
<reference evidence="4 5" key="2">
    <citation type="journal article" date="2014" name="FEMS Microbiol. Lett.">
        <title>Draft genomic DNA sequence of the facultatively methylotrophic bacterium Acidomonas methanolica type strain MB58.</title>
        <authorList>
            <person name="Higashiura N."/>
            <person name="Hadano H."/>
            <person name="Hirakawa H."/>
            <person name="Matsutani M."/>
            <person name="Takabe S."/>
            <person name="Matsushita K."/>
            <person name="Azuma Y."/>
        </authorList>
    </citation>
    <scope>NUCLEOTIDE SEQUENCE [LARGE SCALE GENOMIC DNA]</scope>
    <source>
        <strain evidence="4 5">MB58</strain>
    </source>
</reference>
<reference evidence="5" key="1">
    <citation type="journal article" date="2014" name="FEMS Microbiol. Lett.">
        <title>Draft Genomic DNA Sequence of the Facultatively Methylotrophic Bacterium Acidomonas methanolica type strain MB58.</title>
        <authorList>
            <person name="Higashiura N."/>
            <person name="Hadano H."/>
            <person name="Hirakawa H."/>
            <person name="Matsutani M."/>
            <person name="Takabe S."/>
            <person name="Matsushita K."/>
            <person name="Azuma Y."/>
        </authorList>
    </citation>
    <scope>NUCLEOTIDE SEQUENCE [LARGE SCALE GENOMIC DNA]</scope>
    <source>
        <strain evidence="5">MB58</strain>
    </source>
</reference>
<keyword evidence="5" id="KW-1185">Reference proteome</keyword>
<gene>
    <name evidence="4" type="ORF">Amme_015_051</name>
</gene>
<feature type="transmembrane region" description="Helical" evidence="1">
    <location>
        <begin position="159"/>
        <end position="182"/>
    </location>
</feature>
<dbReference type="AlphaFoldDB" id="A0A023D2A2"/>
<keyword evidence="1" id="KW-0812">Transmembrane</keyword>
<feature type="domain" description="TQO small subunit DoxD" evidence="2">
    <location>
        <begin position="44"/>
        <end position="189"/>
    </location>
</feature>
<evidence type="ECO:0000259" key="3">
    <source>
        <dbReference type="Pfam" id="PF07680"/>
    </source>
</evidence>
<keyword evidence="1" id="KW-1133">Transmembrane helix</keyword>
<feature type="transmembrane region" description="Helical" evidence="1">
    <location>
        <begin position="104"/>
        <end position="125"/>
    </location>
</feature>
<dbReference type="PIRSF" id="PIRSF037390">
    <property type="entry name" value="Thiosulph_Quin_oxidored_DoxA-D"/>
    <property type="match status" value="1"/>
</dbReference>
<dbReference type="InterPro" id="IPR007301">
    <property type="entry name" value="DoxD"/>
</dbReference>
<evidence type="ECO:0000313" key="5">
    <source>
        <dbReference type="Proteomes" id="UP000019760"/>
    </source>
</evidence>
<feature type="transmembrane region" description="Helical" evidence="1">
    <location>
        <begin position="132"/>
        <end position="153"/>
    </location>
</feature>
<keyword evidence="1" id="KW-0472">Membrane</keyword>
<dbReference type="Proteomes" id="UP000019760">
    <property type="component" value="Unassembled WGS sequence"/>
</dbReference>
<organism evidence="4 5">
    <name type="scientific">Acidomonas methanolica NBRC 104435</name>
    <dbReference type="NCBI Taxonomy" id="1231351"/>
    <lineage>
        <taxon>Bacteria</taxon>
        <taxon>Pseudomonadati</taxon>
        <taxon>Pseudomonadota</taxon>
        <taxon>Alphaproteobacteria</taxon>
        <taxon>Acetobacterales</taxon>
        <taxon>Acetobacteraceae</taxon>
        <taxon>Acidomonas</taxon>
    </lineage>
</organism>
<protein>
    <submittedName>
        <fullName evidence="4">Terminal quinol oxidase, subunit DoxD</fullName>
    </submittedName>
</protein>
<feature type="transmembrane region" description="Helical" evidence="1">
    <location>
        <begin position="218"/>
        <end position="237"/>
    </location>
</feature>
<evidence type="ECO:0000256" key="1">
    <source>
        <dbReference type="SAM" id="Phobius"/>
    </source>
</evidence>
<dbReference type="InterPro" id="IPR017192">
    <property type="entry name" value="ThioSO4-Q_OxRdtase_DoxA/D"/>
</dbReference>
<feature type="domain" description="Thiosulphate:quinone oxidoreductase small subunit DoxA" evidence="3">
    <location>
        <begin position="274"/>
        <end position="348"/>
    </location>
</feature>
<comment type="caution">
    <text evidence="4">The sequence shown here is derived from an EMBL/GenBank/DDBJ whole genome shotgun (WGS) entry which is preliminary data.</text>
</comment>
<dbReference type="Pfam" id="PF07680">
    <property type="entry name" value="DoxA"/>
    <property type="match status" value="1"/>
</dbReference>
<dbReference type="InterPro" id="IPR011636">
    <property type="entry name" value="DoxA"/>
</dbReference>
<dbReference type="RefSeq" id="WP_239641555.1">
    <property type="nucleotide sequence ID" value="NZ_BAND01000015.1"/>
</dbReference>
<proteinExistence type="predicted"/>
<evidence type="ECO:0000313" key="4">
    <source>
        <dbReference type="EMBL" id="GAJ28184.1"/>
    </source>
</evidence>
<dbReference type="Pfam" id="PF04173">
    <property type="entry name" value="DoxD"/>
    <property type="match status" value="1"/>
</dbReference>